<dbReference type="AlphaFoldDB" id="A0A150P906"/>
<feature type="signal peptide" evidence="1">
    <location>
        <begin position="1"/>
        <end position="21"/>
    </location>
</feature>
<evidence type="ECO:0000313" key="2">
    <source>
        <dbReference type="EMBL" id="KYF52120.1"/>
    </source>
</evidence>
<name>A0A150P906_SORCE</name>
<organism evidence="2 3">
    <name type="scientific">Sorangium cellulosum</name>
    <name type="common">Polyangium cellulosum</name>
    <dbReference type="NCBI Taxonomy" id="56"/>
    <lineage>
        <taxon>Bacteria</taxon>
        <taxon>Pseudomonadati</taxon>
        <taxon>Myxococcota</taxon>
        <taxon>Polyangia</taxon>
        <taxon>Polyangiales</taxon>
        <taxon>Polyangiaceae</taxon>
        <taxon>Sorangium</taxon>
    </lineage>
</organism>
<proteinExistence type="predicted"/>
<protein>
    <recommendedName>
        <fullName evidence="4">Secreted protein</fullName>
    </recommendedName>
</protein>
<reference evidence="2 3" key="1">
    <citation type="submission" date="2014-02" db="EMBL/GenBank/DDBJ databases">
        <title>The small core and large imbalanced accessory genome model reveals a collaborative survival strategy of Sorangium cellulosum strains in nature.</title>
        <authorList>
            <person name="Han K."/>
            <person name="Peng R."/>
            <person name="Blom J."/>
            <person name="Li Y.-Z."/>
        </authorList>
    </citation>
    <scope>NUCLEOTIDE SEQUENCE [LARGE SCALE GENOMIC DNA]</scope>
    <source>
        <strain evidence="2 3">So0157-25</strain>
    </source>
</reference>
<evidence type="ECO:0008006" key="4">
    <source>
        <dbReference type="Google" id="ProtNLM"/>
    </source>
</evidence>
<keyword evidence="1" id="KW-0732">Signal</keyword>
<evidence type="ECO:0000313" key="3">
    <source>
        <dbReference type="Proteomes" id="UP000075420"/>
    </source>
</evidence>
<feature type="chain" id="PRO_5007565751" description="Secreted protein" evidence="1">
    <location>
        <begin position="22"/>
        <end position="237"/>
    </location>
</feature>
<comment type="caution">
    <text evidence="2">The sequence shown here is derived from an EMBL/GenBank/DDBJ whole genome shotgun (WGS) entry which is preliminary data.</text>
</comment>
<sequence length="237" mass="24903">MRAVALAAALAATAVPAVASAAPISGYQGEQENATHITIGWNSAPALELAYGRTIPVERLVRRLDLELGLTLPVFLVTELDSFRLEPAARAMLLQHGGWGLAGRLGLPVHAGDNQTFQFASLGVHTGLAGGYFKRGGFIALEVEHTAILSTYIAASDRARATYEGIRDGFYAPTGGYLDASLAFGLSIGASLEVGLRAGYRSTHGLEPPPLVPFRAEVGLSYAFGTSAAAPPREIMR</sequence>
<dbReference type="EMBL" id="JELY01002590">
    <property type="protein sequence ID" value="KYF52120.1"/>
    <property type="molecule type" value="Genomic_DNA"/>
</dbReference>
<accession>A0A150P906</accession>
<dbReference type="Proteomes" id="UP000075420">
    <property type="component" value="Unassembled WGS sequence"/>
</dbReference>
<gene>
    <name evidence="2" type="ORF">BE08_23745</name>
</gene>
<evidence type="ECO:0000256" key="1">
    <source>
        <dbReference type="SAM" id="SignalP"/>
    </source>
</evidence>